<dbReference type="PANTHER" id="PTHR43884:SF25">
    <property type="entry name" value="ACYL-COA DEHYDROGENASE YDBM-RELATED"/>
    <property type="match status" value="1"/>
</dbReference>
<dbReference type="Proteomes" id="UP001258181">
    <property type="component" value="Unassembled WGS sequence"/>
</dbReference>
<evidence type="ECO:0000259" key="9">
    <source>
        <dbReference type="Pfam" id="PF02771"/>
    </source>
</evidence>
<protein>
    <submittedName>
        <fullName evidence="10">Alkylation response protein AidB-like acyl-CoA dehydrogenase</fullName>
    </submittedName>
</protein>
<feature type="domain" description="Acyl-CoA oxidase/dehydrogenase middle" evidence="8">
    <location>
        <begin position="129"/>
        <end position="221"/>
    </location>
</feature>
<feature type="domain" description="Acyl-CoA dehydrogenase/oxidase C-terminal" evidence="7">
    <location>
        <begin position="247"/>
        <end position="364"/>
    </location>
</feature>
<keyword evidence="4 6" id="KW-0274">FAD</keyword>
<dbReference type="Gene3D" id="1.20.140.10">
    <property type="entry name" value="Butyryl-CoA Dehydrogenase, subunit A, domain 3"/>
    <property type="match status" value="1"/>
</dbReference>
<comment type="similarity">
    <text evidence="2 6">Belongs to the acyl-CoA dehydrogenase family.</text>
</comment>
<evidence type="ECO:0000313" key="10">
    <source>
        <dbReference type="EMBL" id="MDR7071749.1"/>
    </source>
</evidence>
<evidence type="ECO:0000256" key="2">
    <source>
        <dbReference type="ARBA" id="ARBA00009347"/>
    </source>
</evidence>
<dbReference type="Gene3D" id="1.10.540.10">
    <property type="entry name" value="Acyl-CoA dehydrogenase/oxidase, N-terminal domain"/>
    <property type="match status" value="1"/>
</dbReference>
<organism evidence="10 11">
    <name type="scientific">Fictibacillus barbaricus</name>
    <dbReference type="NCBI Taxonomy" id="182136"/>
    <lineage>
        <taxon>Bacteria</taxon>
        <taxon>Bacillati</taxon>
        <taxon>Bacillota</taxon>
        <taxon>Bacilli</taxon>
        <taxon>Bacillales</taxon>
        <taxon>Fictibacillaceae</taxon>
        <taxon>Fictibacillus</taxon>
    </lineage>
</organism>
<evidence type="ECO:0000256" key="5">
    <source>
        <dbReference type="ARBA" id="ARBA00023002"/>
    </source>
</evidence>
<evidence type="ECO:0000256" key="3">
    <source>
        <dbReference type="ARBA" id="ARBA00022630"/>
    </source>
</evidence>
<dbReference type="InterPro" id="IPR009075">
    <property type="entry name" value="AcylCo_DH/oxidase_C"/>
</dbReference>
<feature type="domain" description="Acyl-CoA dehydrogenase/oxidase N-terminal" evidence="9">
    <location>
        <begin position="22"/>
        <end position="96"/>
    </location>
</feature>
<dbReference type="InterPro" id="IPR009100">
    <property type="entry name" value="AcylCoA_DH/oxidase_NM_dom_sf"/>
</dbReference>
<sequence length="389" mass="43257">MTYLYEPYIKTKIQRRWFEKMDYLAEKFSERADHFDREGRFPFENVNDLKKAGYLSLTIPKEFGGEGLSLYEFVLLQERIAAGDAATALCIGWHLGSFLELSEERTWDDTALRHLCEKVVQNQALVNRAATEPATGSPTRGGMPQTKATVDGTDWIINGTKTFTSMAPALDYAIVSAQIDDTGKKGNFLINMSQDGVKIEETWDTVAMRGTRSDDLIMENVRVGSEALVEEERGKSGLPKAWLLHIPACYLGVAIAARNEAVQFAKTYKPNSLPGPIGDVPEVQRKIGEMELELFKARELIYSVAAKWVNEPESRMEMGPSLLAVKHVATNSAAKVVDLAMRIVGARSLAMSSPLQRHYRDVRAGLHNPPMDDMVISSLAQRALNTKGD</sequence>
<dbReference type="CDD" id="cd00567">
    <property type="entry name" value="ACAD"/>
    <property type="match status" value="1"/>
</dbReference>
<dbReference type="SUPFAM" id="SSF47203">
    <property type="entry name" value="Acyl-CoA dehydrogenase C-terminal domain-like"/>
    <property type="match status" value="1"/>
</dbReference>
<evidence type="ECO:0000313" key="11">
    <source>
        <dbReference type="Proteomes" id="UP001258181"/>
    </source>
</evidence>
<keyword evidence="11" id="KW-1185">Reference proteome</keyword>
<dbReference type="EMBL" id="JAVDWA010000001">
    <property type="protein sequence ID" value="MDR7071749.1"/>
    <property type="molecule type" value="Genomic_DNA"/>
</dbReference>
<dbReference type="Pfam" id="PF00441">
    <property type="entry name" value="Acyl-CoA_dh_1"/>
    <property type="match status" value="1"/>
</dbReference>
<dbReference type="InterPro" id="IPR046373">
    <property type="entry name" value="Acyl-CoA_Oxase/DH_mid-dom_sf"/>
</dbReference>
<accession>A0ABU1TWZ6</accession>
<dbReference type="Gene3D" id="2.40.110.10">
    <property type="entry name" value="Butyryl-CoA Dehydrogenase, subunit A, domain 2"/>
    <property type="match status" value="1"/>
</dbReference>
<evidence type="ECO:0000259" key="8">
    <source>
        <dbReference type="Pfam" id="PF02770"/>
    </source>
</evidence>
<gene>
    <name evidence="10" type="ORF">J2X07_000724</name>
</gene>
<dbReference type="InterPro" id="IPR037069">
    <property type="entry name" value="AcylCoA_DH/ox_N_sf"/>
</dbReference>
<evidence type="ECO:0000256" key="1">
    <source>
        <dbReference type="ARBA" id="ARBA00001974"/>
    </source>
</evidence>
<keyword evidence="5 6" id="KW-0560">Oxidoreductase</keyword>
<evidence type="ECO:0000256" key="6">
    <source>
        <dbReference type="RuleBase" id="RU362125"/>
    </source>
</evidence>
<dbReference type="PANTHER" id="PTHR43884">
    <property type="entry name" value="ACYL-COA DEHYDROGENASE"/>
    <property type="match status" value="1"/>
</dbReference>
<dbReference type="Pfam" id="PF02770">
    <property type="entry name" value="Acyl-CoA_dh_M"/>
    <property type="match status" value="1"/>
</dbReference>
<evidence type="ECO:0000259" key="7">
    <source>
        <dbReference type="Pfam" id="PF00441"/>
    </source>
</evidence>
<evidence type="ECO:0000256" key="4">
    <source>
        <dbReference type="ARBA" id="ARBA00022827"/>
    </source>
</evidence>
<dbReference type="Pfam" id="PF02771">
    <property type="entry name" value="Acyl-CoA_dh_N"/>
    <property type="match status" value="1"/>
</dbReference>
<keyword evidence="3 6" id="KW-0285">Flavoprotein</keyword>
<comment type="caution">
    <text evidence="10">The sequence shown here is derived from an EMBL/GenBank/DDBJ whole genome shotgun (WGS) entry which is preliminary data.</text>
</comment>
<proteinExistence type="inferred from homology"/>
<dbReference type="InterPro" id="IPR036250">
    <property type="entry name" value="AcylCo_DH-like_C"/>
</dbReference>
<dbReference type="RefSeq" id="WP_310256478.1">
    <property type="nucleotide sequence ID" value="NZ_JAVDWA010000001.1"/>
</dbReference>
<dbReference type="SUPFAM" id="SSF56645">
    <property type="entry name" value="Acyl-CoA dehydrogenase NM domain-like"/>
    <property type="match status" value="1"/>
</dbReference>
<dbReference type="InterPro" id="IPR006091">
    <property type="entry name" value="Acyl-CoA_Oxase/DH_mid-dom"/>
</dbReference>
<reference evidence="10 11" key="1">
    <citation type="submission" date="2023-07" db="EMBL/GenBank/DDBJ databases">
        <title>Sorghum-associated microbial communities from plants grown in Nebraska, USA.</title>
        <authorList>
            <person name="Schachtman D."/>
        </authorList>
    </citation>
    <scope>NUCLEOTIDE SEQUENCE [LARGE SCALE GENOMIC DNA]</scope>
    <source>
        <strain evidence="10 11">BE211</strain>
    </source>
</reference>
<dbReference type="InterPro" id="IPR013786">
    <property type="entry name" value="AcylCoA_DH/ox_N"/>
</dbReference>
<dbReference type="PIRSF" id="PIRSF016578">
    <property type="entry name" value="HsaA"/>
    <property type="match status" value="1"/>
</dbReference>
<name>A0ABU1TWZ6_9BACL</name>
<comment type="cofactor">
    <cofactor evidence="1 6">
        <name>FAD</name>
        <dbReference type="ChEBI" id="CHEBI:57692"/>
    </cofactor>
</comment>